<dbReference type="GO" id="GO:0003677">
    <property type="term" value="F:DNA binding"/>
    <property type="evidence" value="ECO:0007669"/>
    <property type="project" value="UniProtKB-UniRule"/>
</dbReference>
<protein>
    <submittedName>
        <fullName evidence="6">Transcriptional regulator, TetR family</fullName>
    </submittedName>
</protein>
<dbReference type="OrthoDB" id="4541465at2"/>
<evidence type="ECO:0000256" key="3">
    <source>
        <dbReference type="ARBA" id="ARBA00023163"/>
    </source>
</evidence>
<feature type="DNA-binding region" description="H-T-H motif" evidence="4">
    <location>
        <begin position="29"/>
        <end position="48"/>
    </location>
</feature>
<reference evidence="6 7" key="1">
    <citation type="submission" date="2016-10" db="EMBL/GenBank/DDBJ databases">
        <authorList>
            <person name="de Groot N.N."/>
        </authorList>
    </citation>
    <scope>NUCLEOTIDE SEQUENCE [LARGE SCALE GENOMIC DNA]</scope>
    <source>
        <strain evidence="6 7">DSM 11363</strain>
    </source>
</reference>
<evidence type="ECO:0000256" key="1">
    <source>
        <dbReference type="ARBA" id="ARBA00023015"/>
    </source>
</evidence>
<dbReference type="AlphaFoldDB" id="A0A1I0EQQ6"/>
<dbReference type="PANTHER" id="PTHR47506:SF6">
    <property type="entry name" value="HTH-TYPE TRANSCRIPTIONAL REPRESSOR NEMR"/>
    <property type="match status" value="1"/>
</dbReference>
<dbReference type="InterPro" id="IPR001647">
    <property type="entry name" value="HTH_TetR"/>
</dbReference>
<dbReference type="InterPro" id="IPR011075">
    <property type="entry name" value="TetR_C"/>
</dbReference>
<sequence length="193" mass="21438">MKKPNLEMRQHIIDVAKSLMTHKGYTAVGLAEVVSAAGVPKGSFYYYFKSKEEFGAALLDEYFSEYLGRVDTVMTRSGSGVEKLLAYFDYWIETQGTDHPEGKCLVVKLGPEVCDLSEDMRRVLEAGTAKIIKRITACVDMAVADGSLHIEEGSEAFAETLYQLWLGASLLVKVNKSTMSFDTAMSLTQRLLR</sequence>
<dbReference type="SUPFAM" id="SSF46689">
    <property type="entry name" value="Homeodomain-like"/>
    <property type="match status" value="1"/>
</dbReference>
<keyword evidence="3" id="KW-0804">Transcription</keyword>
<accession>A0A1I0EQQ6</accession>
<dbReference type="InterPro" id="IPR009057">
    <property type="entry name" value="Homeodomain-like_sf"/>
</dbReference>
<dbReference type="PANTHER" id="PTHR47506">
    <property type="entry name" value="TRANSCRIPTIONAL REGULATORY PROTEIN"/>
    <property type="match status" value="1"/>
</dbReference>
<feature type="domain" description="HTH tetR-type" evidence="5">
    <location>
        <begin position="6"/>
        <end position="66"/>
    </location>
</feature>
<dbReference type="RefSeq" id="WP_074889624.1">
    <property type="nucleotide sequence ID" value="NZ_FOHW01000014.1"/>
</dbReference>
<proteinExistence type="predicted"/>
<dbReference type="Proteomes" id="UP000182332">
    <property type="component" value="Unassembled WGS sequence"/>
</dbReference>
<evidence type="ECO:0000256" key="2">
    <source>
        <dbReference type="ARBA" id="ARBA00023125"/>
    </source>
</evidence>
<evidence type="ECO:0000313" key="7">
    <source>
        <dbReference type="Proteomes" id="UP000182332"/>
    </source>
</evidence>
<dbReference type="Gene3D" id="1.10.357.10">
    <property type="entry name" value="Tetracycline Repressor, domain 2"/>
    <property type="match status" value="1"/>
</dbReference>
<dbReference type="EMBL" id="FOHW01000014">
    <property type="protein sequence ID" value="SET47637.1"/>
    <property type="molecule type" value="Genomic_DNA"/>
</dbReference>
<evidence type="ECO:0000259" key="5">
    <source>
        <dbReference type="PROSITE" id="PS50977"/>
    </source>
</evidence>
<evidence type="ECO:0000256" key="4">
    <source>
        <dbReference type="PROSITE-ProRule" id="PRU00335"/>
    </source>
</evidence>
<dbReference type="PRINTS" id="PR00455">
    <property type="entry name" value="HTHTETR"/>
</dbReference>
<dbReference type="SUPFAM" id="SSF48498">
    <property type="entry name" value="Tetracyclin repressor-like, C-terminal domain"/>
    <property type="match status" value="1"/>
</dbReference>
<keyword evidence="2 4" id="KW-0238">DNA-binding</keyword>
<dbReference type="Pfam" id="PF00440">
    <property type="entry name" value="TetR_N"/>
    <property type="match status" value="1"/>
</dbReference>
<evidence type="ECO:0000313" key="6">
    <source>
        <dbReference type="EMBL" id="SET47637.1"/>
    </source>
</evidence>
<dbReference type="PROSITE" id="PS50977">
    <property type="entry name" value="HTH_TETR_2"/>
    <property type="match status" value="1"/>
</dbReference>
<dbReference type="InterPro" id="IPR036271">
    <property type="entry name" value="Tet_transcr_reg_TetR-rel_C_sf"/>
</dbReference>
<keyword evidence="1" id="KW-0805">Transcription regulation</keyword>
<name>A0A1I0EQQ6_9PSED</name>
<dbReference type="Pfam" id="PF16925">
    <property type="entry name" value="TetR_C_13"/>
    <property type="match status" value="1"/>
</dbReference>
<gene>
    <name evidence="6" type="ORF">SAMN05216197_11492</name>
</gene>
<organism evidence="6 7">
    <name type="scientific">Pseudomonas graminis</name>
    <dbReference type="NCBI Taxonomy" id="158627"/>
    <lineage>
        <taxon>Bacteria</taxon>
        <taxon>Pseudomonadati</taxon>
        <taxon>Pseudomonadota</taxon>
        <taxon>Gammaproteobacteria</taxon>
        <taxon>Pseudomonadales</taxon>
        <taxon>Pseudomonadaceae</taxon>
        <taxon>Pseudomonas</taxon>
    </lineage>
</organism>